<dbReference type="Proteomes" id="UP000258434">
    <property type="component" value="Segment"/>
</dbReference>
<evidence type="ECO:0000313" key="2">
    <source>
        <dbReference type="Proteomes" id="UP000258434"/>
    </source>
</evidence>
<keyword evidence="2" id="KW-1185">Reference proteome</keyword>
<dbReference type="RefSeq" id="YP_009806890.1">
    <property type="nucleotide sequence ID" value="NC_048018.1"/>
</dbReference>
<dbReference type="GeneID" id="54997764"/>
<protein>
    <submittedName>
        <fullName evidence="1">Uncharacterized protein</fullName>
    </submittedName>
</protein>
<reference evidence="2" key="1">
    <citation type="submission" date="2018-06" db="EMBL/GenBank/DDBJ databases">
        <authorList>
            <person name="Zhirakovskaya E."/>
        </authorList>
    </citation>
    <scope>NUCLEOTIDE SEQUENCE [LARGE SCALE GENOMIC DNA]</scope>
</reference>
<organism evidence="1 2">
    <name type="scientific">Gordonia phage Apricot</name>
    <dbReference type="NCBI Taxonomy" id="2250319"/>
    <lineage>
        <taxon>Viruses</taxon>
        <taxon>Duplodnaviria</taxon>
        <taxon>Heunggongvirae</taxon>
        <taxon>Uroviricota</taxon>
        <taxon>Caudoviricetes</taxon>
        <taxon>Apricotvirus</taxon>
        <taxon>Apricotvirus apricot</taxon>
    </lineage>
</organism>
<sequence length="51" mass="5557">MHGGGKVTVHRLINEVEPACVCGWTLEDAPDLDEDAGLNEYFLAHLPPVKV</sequence>
<gene>
    <name evidence="1" type="primary">42</name>
    <name evidence="1" type="ORF">SEA_APRICOT_42</name>
</gene>
<proteinExistence type="predicted"/>
<dbReference type="KEGG" id="vg:54997764"/>
<accession>A0A345L150</accession>
<evidence type="ECO:0000313" key="1">
    <source>
        <dbReference type="EMBL" id="AXH49002.1"/>
    </source>
</evidence>
<name>A0A345L150_9CAUD</name>
<dbReference type="EMBL" id="MH536812">
    <property type="protein sequence ID" value="AXH49002.1"/>
    <property type="molecule type" value="Genomic_DNA"/>
</dbReference>